<comment type="caution">
    <text evidence="2">The sequence shown here is derived from an EMBL/GenBank/DDBJ whole genome shotgun (WGS) entry which is preliminary data.</text>
</comment>
<evidence type="ECO:0000313" key="3">
    <source>
        <dbReference type="Proteomes" id="UP000020406"/>
    </source>
</evidence>
<keyword evidence="1" id="KW-1133">Transmembrane helix</keyword>
<dbReference type="PATRIC" id="fig|1444770.3.peg.658"/>
<gene>
    <name evidence="2" type="ORF">AF72_02730</name>
</gene>
<dbReference type="Proteomes" id="UP000020406">
    <property type="component" value="Unassembled WGS sequence"/>
</dbReference>
<reference evidence="2 3" key="1">
    <citation type="journal article" date="2014" name="Genome Announc.">
        <title>Draft Genome Sequence of Xylella fastidiosa Pear Leaf Scorch Strain in Taiwan.</title>
        <authorList>
            <person name="Su C.C."/>
            <person name="Deng W.L."/>
            <person name="Jan F.J."/>
            <person name="Chang C.J."/>
            <person name="Huang H."/>
            <person name="Chen J."/>
        </authorList>
    </citation>
    <scope>NUCLEOTIDE SEQUENCE [LARGE SCALE GENOMIC DNA]</scope>
    <source>
        <strain evidence="2 3">PLS229</strain>
    </source>
</reference>
<organism evidence="2 3">
    <name type="scientific">Xylella taiwanensis</name>
    <dbReference type="NCBI Taxonomy" id="1444770"/>
    <lineage>
        <taxon>Bacteria</taxon>
        <taxon>Pseudomonadati</taxon>
        <taxon>Pseudomonadota</taxon>
        <taxon>Gammaproteobacteria</taxon>
        <taxon>Lysobacterales</taxon>
        <taxon>Lysobacteraceae</taxon>
        <taxon>Xylella</taxon>
    </lineage>
</organism>
<feature type="transmembrane region" description="Helical" evidence="1">
    <location>
        <begin position="34"/>
        <end position="52"/>
    </location>
</feature>
<protein>
    <submittedName>
        <fullName evidence="2">Uncharacterized protein</fullName>
    </submittedName>
</protein>
<keyword evidence="1" id="KW-0812">Transmembrane</keyword>
<accession>Z9JMA7</accession>
<evidence type="ECO:0000313" key="2">
    <source>
        <dbReference type="EMBL" id="EWS79103.1"/>
    </source>
</evidence>
<name>Z9JMA7_9GAMM</name>
<evidence type="ECO:0000256" key="1">
    <source>
        <dbReference type="SAM" id="Phobius"/>
    </source>
</evidence>
<dbReference type="EMBL" id="JDSQ01000003">
    <property type="protein sequence ID" value="EWS79103.1"/>
    <property type="molecule type" value="Genomic_DNA"/>
</dbReference>
<sequence length="57" mass="6692">MGIGNKRFPHLTEVTHHPLPSLFKRERTRHATSYAALIKFMCWLLMFSATALCQEFR</sequence>
<keyword evidence="1" id="KW-0472">Membrane</keyword>
<dbReference type="AlphaFoldDB" id="Z9JMA7"/>
<proteinExistence type="predicted"/>